<keyword evidence="7 14" id="KW-0378">Hydrolase</keyword>
<dbReference type="KEGG" id="flt:Sv326_0701"/>
<evidence type="ECO:0000256" key="2">
    <source>
        <dbReference type="ARBA" id="ARBA00011315"/>
    </source>
</evidence>
<evidence type="ECO:0000256" key="14">
    <source>
        <dbReference type="HAMAP-Rule" id="MF_00324"/>
    </source>
</evidence>
<dbReference type="InterPro" id="IPR016033">
    <property type="entry name" value="PolC_DP2_N"/>
</dbReference>
<evidence type="ECO:0000256" key="10">
    <source>
        <dbReference type="ARBA" id="ARBA00023125"/>
    </source>
</evidence>
<evidence type="ECO:0000256" key="12">
    <source>
        <dbReference type="ARBA" id="ARBA00025068"/>
    </source>
</evidence>
<dbReference type="EC" id="2.7.7.7" evidence="14"/>
<comment type="function">
    <text evidence="12 14">Possesses two activities: a DNA synthesis (polymerase) and an exonucleolytic activity that degrades single-stranded DNA in the 3'- to 5'-direction. Has a template-primer preference which is characteristic of a replicative DNA polymerase.</text>
</comment>
<dbReference type="InterPro" id="IPR056171">
    <property type="entry name" value="PolC_DP2_central_dom"/>
</dbReference>
<keyword evidence="8 14" id="KW-0269">Exonuclease</keyword>
<dbReference type="PANTHER" id="PTHR42210">
    <property type="entry name" value="DNA POLYMERASE II LARGE SUBUNIT"/>
    <property type="match status" value="1"/>
</dbReference>
<dbReference type="PANTHER" id="PTHR42210:SF1">
    <property type="entry name" value="DNA POLYMERASE II LARGE SUBUNIT"/>
    <property type="match status" value="1"/>
</dbReference>
<dbReference type="Proteomes" id="UP000510821">
    <property type="component" value="Chromosome"/>
</dbReference>
<dbReference type="Pfam" id="PF03833">
    <property type="entry name" value="PolC_DP2_N"/>
    <property type="match status" value="1"/>
</dbReference>
<feature type="domain" description="DNA polymerase II large subunit DP2 catalytic" evidence="17">
    <location>
        <begin position="708"/>
        <end position="999"/>
    </location>
</feature>
<keyword evidence="3 14" id="KW-0808">Transferase</keyword>
<evidence type="ECO:0000256" key="5">
    <source>
        <dbReference type="ARBA" id="ARBA00022705"/>
    </source>
</evidence>
<dbReference type="NCBIfam" id="NF003103">
    <property type="entry name" value="PRK04023.1"/>
    <property type="match status" value="1"/>
</dbReference>
<feature type="domain" description="DNA polymerase II large subunit DP2 central" evidence="16">
    <location>
        <begin position="275"/>
        <end position="671"/>
    </location>
</feature>
<evidence type="ECO:0000256" key="9">
    <source>
        <dbReference type="ARBA" id="ARBA00022932"/>
    </source>
</evidence>
<dbReference type="GO" id="GO:0006308">
    <property type="term" value="P:DNA catabolic process"/>
    <property type="evidence" value="ECO:0007669"/>
    <property type="project" value="UniProtKB-UniRule"/>
</dbReference>
<dbReference type="Pfam" id="PF24844">
    <property type="entry name" value="PolC_DP2_central"/>
    <property type="match status" value="1"/>
</dbReference>
<protein>
    <recommendedName>
        <fullName evidence="14">DNA polymerase II large subunit</fullName>
        <shortName evidence="14">Pol II</shortName>
        <ecNumber evidence="14">2.7.7.7</ecNumber>
    </recommendedName>
    <alternativeName>
        <fullName evidence="14">Exodeoxyribonuclease large subunit</fullName>
        <ecNumber evidence="14">3.1.11.1</ecNumber>
    </alternativeName>
</protein>
<evidence type="ECO:0000256" key="8">
    <source>
        <dbReference type="ARBA" id="ARBA00022839"/>
    </source>
</evidence>
<comment type="subunit">
    <text evidence="2 14">Heterodimer of a large subunit and a small subunit.</text>
</comment>
<name>A0A7D6BLJ9_FERL1</name>
<dbReference type="EMBL" id="CP058998">
    <property type="protein sequence ID" value="QLJ52876.1"/>
    <property type="molecule type" value="Genomic_DNA"/>
</dbReference>
<comment type="catalytic activity">
    <reaction evidence="14">
        <text>Exonucleolytic cleavage in the 3'- to 5'-direction to yield nucleoside 5'-phosphates.</text>
        <dbReference type="EC" id="3.1.11.1"/>
    </reaction>
</comment>
<evidence type="ECO:0000256" key="1">
    <source>
        <dbReference type="ARBA" id="ARBA00011053"/>
    </source>
</evidence>
<evidence type="ECO:0000256" key="11">
    <source>
        <dbReference type="ARBA" id="ARBA00023268"/>
    </source>
</evidence>
<gene>
    <name evidence="14" type="primary">polC</name>
    <name evidence="18" type="ORF">Sv326_0701</name>
</gene>
<keyword evidence="10 14" id="KW-0238">DNA-binding</keyword>
<evidence type="ECO:0000256" key="3">
    <source>
        <dbReference type="ARBA" id="ARBA00022679"/>
    </source>
</evidence>
<sequence>MKEYFESLQKGFADAYSVAEKARAKNFDPDGKVEILPAEDIAARVEGIVGPAGIAARIRELGMDKKRETLAFDIVKEIIERNEGDREKVIEQAVRTGVAILTEGVLVAPTEGISAIRIRKNPDGSDYLAMYFSGPIRSAGGTVAALSVVLADFARRRFSIADYRPTDTEVERYVEEIALYDVRAARLQYRPTDDEIRVIVKNCPVCIDGEPTEEFEVSVHKDLPRIETNRVRGGMCLVIGEGIAQKASKVLRYTKNIGLNWSWLEACVKVPKKESGGGIKPNRLYLDDIVAGRPIFSYPSEKGGFRLRYGRTRMSGIAAKAIHPATMILLDGFLTTGTQMKVERPGKGCIVTPCSTIEGPFVKLKDGSVLQVKSVEEAEKVKNDVEVILSLGDLLISYGDFYKSNHPLIPSGYCEEFWRKELEKAAKEKGADPKTAAPQELSGEDAFKISEKFGVPLHPDYTYLWHDITADELKELVDWLANGKLIYEWFKLKELRVEKGGGKKVLEKLCVPHTVEGNEVVVREHAMPLLMSLGILQNRKISPEKLNSVFSKEKKAMDMVRELAGVKLREKAPVYIGARMGRPEKARERKMKPAPHVLFPIGNWGGATRDVVKAYRKAKESERYEGRGVVVEVARMTCPSCKRVMTSNKCPLCDVRTVPAKVCLKCSREVHGDVCERCKSRASESDSRGINLVSLVDDAVKRCGSLPDEIKGVKGMTSRSKIPEPLEKGILRAKHGVFVFKDGTARFDSTNVLLTHFRPNEIGVGVEKLKEIGYGKDFEGKELKDGNQLVEMKPQDVIIAERGAGYMVKVANFIDDCLIYLYGLPPYYNVKNTDELVGKLVVTLSPHTSCGVLGRIIGFTKAHVGYAHPYMISARRRNCDGDEDSMMLLLDALINFSKKFLPDSRGGTMDASLVLTTVVNPKEVDDEVHAMEICSEYPLELYESSMKFENAGEVKVEKVSDRLGKPEQYYGLGFTHGTGSLEGIPLMTKYVELKSMKEKIDAQFALSEKIRAVNVRDATERLILSHFLPDLYGNLRSFSRQIFRCVSCNSKYRRVPLSGKCRRCGGKLVLTISKGGIEKYLKISQELAEKYQLPAYLKQRLSLLESDISSVFGNEDKKQFSLAEFM</sequence>
<evidence type="ECO:0000259" key="16">
    <source>
        <dbReference type="Pfam" id="PF24844"/>
    </source>
</evidence>
<dbReference type="HAMAP" id="MF_00324">
    <property type="entry name" value="DNApol_II_L_arch"/>
    <property type="match status" value="1"/>
</dbReference>
<keyword evidence="11 14" id="KW-0511">Multifunctional enzyme</keyword>
<dbReference type="NCBIfam" id="TIGR00354">
    <property type="entry name" value="polC"/>
    <property type="match status" value="1"/>
</dbReference>
<accession>A0A7D6BLJ9</accession>
<evidence type="ECO:0000259" key="17">
    <source>
        <dbReference type="Pfam" id="PF24846"/>
    </source>
</evidence>
<proteinExistence type="inferred from homology"/>
<evidence type="ECO:0000313" key="18">
    <source>
        <dbReference type="EMBL" id="QLJ52876.1"/>
    </source>
</evidence>
<dbReference type="InterPro" id="IPR056172">
    <property type="entry name" value="PolC_DP2_cat_dom"/>
</dbReference>
<keyword evidence="6 14" id="KW-0540">Nuclease</keyword>
<keyword evidence="4 14" id="KW-0548">Nucleotidyltransferase</keyword>
<dbReference type="Pfam" id="PF24846">
    <property type="entry name" value="PolC_DP2_cat"/>
    <property type="match status" value="1"/>
</dbReference>
<dbReference type="GO" id="GO:0003677">
    <property type="term" value="F:DNA binding"/>
    <property type="evidence" value="ECO:0007669"/>
    <property type="project" value="UniProtKB-UniRule"/>
</dbReference>
<reference evidence="19" key="1">
    <citation type="submission" date="2020-07" db="EMBL/GenBank/DDBJ databases">
        <title>Metabolic diversity and evolutionary history of the archaeal phylum ###Micrarchaeota### uncovered from a freshwater lake metagenome.</title>
        <authorList>
            <person name="Kadnikov V.V."/>
            <person name="Savvichev A.S."/>
            <person name="Mardanov A.V."/>
            <person name="Beletsky A.V."/>
            <person name="Chupakov A.V."/>
            <person name="Kokryatskaya N.M."/>
            <person name="Pimenov N.V."/>
            <person name="Ravin N.V."/>
        </authorList>
    </citation>
    <scope>NUCLEOTIDE SEQUENCE [LARGE SCALE GENOMIC DNA]</scope>
</reference>
<dbReference type="EC" id="3.1.11.1" evidence="14"/>
<evidence type="ECO:0000256" key="13">
    <source>
        <dbReference type="ARBA" id="ARBA00049244"/>
    </source>
</evidence>
<feature type="domain" description="DNA polymerase II large subunit DP2 N-terminal" evidence="15">
    <location>
        <begin position="3"/>
        <end position="268"/>
    </location>
</feature>
<organism evidence="18 19">
    <name type="scientific">Fermentimicrarchaeum limneticum</name>
    <dbReference type="NCBI Taxonomy" id="2795018"/>
    <lineage>
        <taxon>Archaea</taxon>
        <taxon>Candidatus Micrarchaeota</taxon>
        <taxon>Candidatus Fermentimicrarchaeales</taxon>
        <taxon>Candidatus Fermentimicrarchaeaceae</taxon>
        <taxon>Candidatus Fermentimicrarchaeum</taxon>
    </lineage>
</organism>
<keyword evidence="9 14" id="KW-0239">DNA-directed DNA polymerase</keyword>
<dbReference type="InterPro" id="IPR004475">
    <property type="entry name" value="PolC_DP2"/>
</dbReference>
<dbReference type="GO" id="GO:0008310">
    <property type="term" value="F:single-stranded DNA 3'-5' DNA exonuclease activity"/>
    <property type="evidence" value="ECO:0007669"/>
    <property type="project" value="UniProtKB-EC"/>
</dbReference>
<dbReference type="PIRSF" id="PIRSF016275">
    <property type="entry name" value="PolC_DP2"/>
    <property type="match status" value="1"/>
</dbReference>
<dbReference type="GO" id="GO:0003887">
    <property type="term" value="F:DNA-directed DNA polymerase activity"/>
    <property type="evidence" value="ECO:0007669"/>
    <property type="project" value="UniProtKB-UniRule"/>
</dbReference>
<evidence type="ECO:0000256" key="6">
    <source>
        <dbReference type="ARBA" id="ARBA00022722"/>
    </source>
</evidence>
<dbReference type="AlphaFoldDB" id="A0A7D6BLJ9"/>
<evidence type="ECO:0000256" key="7">
    <source>
        <dbReference type="ARBA" id="ARBA00022801"/>
    </source>
</evidence>
<keyword evidence="5 14" id="KW-0235">DNA replication</keyword>
<comment type="similarity">
    <text evidence="1 14">Belongs to the archaeal DNA polymerase II family.</text>
</comment>
<dbReference type="GO" id="GO:0006261">
    <property type="term" value="P:DNA-templated DNA replication"/>
    <property type="evidence" value="ECO:0007669"/>
    <property type="project" value="UniProtKB-UniRule"/>
</dbReference>
<evidence type="ECO:0000259" key="15">
    <source>
        <dbReference type="Pfam" id="PF03833"/>
    </source>
</evidence>
<evidence type="ECO:0000256" key="4">
    <source>
        <dbReference type="ARBA" id="ARBA00022695"/>
    </source>
</evidence>
<evidence type="ECO:0000313" key="19">
    <source>
        <dbReference type="Proteomes" id="UP000510821"/>
    </source>
</evidence>
<comment type="catalytic activity">
    <reaction evidence="13 14">
        <text>DNA(n) + a 2'-deoxyribonucleoside 5'-triphosphate = DNA(n+1) + diphosphate</text>
        <dbReference type="Rhea" id="RHEA:22508"/>
        <dbReference type="Rhea" id="RHEA-COMP:17339"/>
        <dbReference type="Rhea" id="RHEA-COMP:17340"/>
        <dbReference type="ChEBI" id="CHEBI:33019"/>
        <dbReference type="ChEBI" id="CHEBI:61560"/>
        <dbReference type="ChEBI" id="CHEBI:173112"/>
        <dbReference type="EC" id="2.7.7.7"/>
    </reaction>
</comment>